<dbReference type="SUPFAM" id="SSF56219">
    <property type="entry name" value="DNase I-like"/>
    <property type="match status" value="1"/>
</dbReference>
<keyword evidence="2" id="KW-1185">Reference proteome</keyword>
<dbReference type="InterPro" id="IPR036691">
    <property type="entry name" value="Endo/exonu/phosph_ase_sf"/>
</dbReference>
<evidence type="ECO:0000313" key="2">
    <source>
        <dbReference type="Proteomes" id="UP000250856"/>
    </source>
</evidence>
<dbReference type="GeneID" id="64470565"/>
<gene>
    <name evidence="1" type="primary">5</name>
    <name evidence="1" type="ORF">SEA_YOSIF_5</name>
</gene>
<dbReference type="EMBL" id="MH248947">
    <property type="protein sequence ID" value="AWY07569.1"/>
    <property type="molecule type" value="Genomic_DNA"/>
</dbReference>
<name>A0A2Z4QBQ6_9CAUD</name>
<sequence length="232" mass="26885">MLLLSQNVKALPRMSTDKVVHDVNLSASQAGIIGWQEIKFADYRDAITDLEAFDTYFPKGDGGHRFAQPISWRKRVWEKVEAGQVKLHDGTPKMCETRFIAWVLLRRRRDGLMVLVHNTHYVPGHKKDDKRELAQKMQAEGRKIHQAFLAQWVAKGVPTIGFGDYNQRERIFGSRIHYAKVHYPVNPGTIDWIVLTDGLDFRWDVQEFKKLTGRFSDHQGRFARASLSKRKK</sequence>
<dbReference type="RefSeq" id="YP_010054647.1">
    <property type="nucleotide sequence ID" value="NC_054656.1"/>
</dbReference>
<evidence type="ECO:0008006" key="3">
    <source>
        <dbReference type="Google" id="ProtNLM"/>
    </source>
</evidence>
<accession>A0A2Z4QBQ6</accession>
<dbReference type="Proteomes" id="UP000250856">
    <property type="component" value="Segment"/>
</dbReference>
<evidence type="ECO:0000313" key="1">
    <source>
        <dbReference type="EMBL" id="AWY07569.1"/>
    </source>
</evidence>
<reference evidence="2" key="1">
    <citation type="submission" date="2018-04" db="EMBL/GenBank/DDBJ databases">
        <authorList>
            <person name="Go L.Y."/>
            <person name="Mitchell J.A."/>
        </authorList>
    </citation>
    <scope>NUCLEOTIDE SEQUENCE [LARGE SCALE GENOMIC DNA]</scope>
</reference>
<dbReference type="KEGG" id="vg:64470565"/>
<proteinExistence type="predicted"/>
<organism evidence="1 2">
    <name type="scientific">Streptomyces phage Yosif</name>
    <dbReference type="NCBI Taxonomy" id="2201421"/>
    <lineage>
        <taxon>Viruses</taxon>
        <taxon>Duplodnaviria</taxon>
        <taxon>Heunggongvirae</taxon>
        <taxon>Uroviricota</taxon>
        <taxon>Caudoviricetes</taxon>
        <taxon>Arquatrovirinae</taxon>
        <taxon>Yosifvirus</taxon>
        <taxon>Yosifvirus yosif</taxon>
    </lineage>
</organism>
<protein>
    <recommendedName>
        <fullName evidence="3">Endonuclease/exonuclease/phosphatase domain-containing protein</fullName>
    </recommendedName>
</protein>
<dbReference type="Gene3D" id="3.60.10.10">
    <property type="entry name" value="Endonuclease/exonuclease/phosphatase"/>
    <property type="match status" value="1"/>
</dbReference>